<evidence type="ECO:0000259" key="3">
    <source>
        <dbReference type="SMART" id="SM00768"/>
    </source>
</evidence>
<dbReference type="InterPro" id="IPR012946">
    <property type="entry name" value="X8"/>
</dbReference>
<evidence type="ECO:0000313" key="5">
    <source>
        <dbReference type="Proteomes" id="UP001472677"/>
    </source>
</evidence>
<dbReference type="InterPro" id="IPR009719">
    <property type="entry name" value="GIP1_N"/>
</dbReference>
<dbReference type="Gene3D" id="1.20.58.1040">
    <property type="match status" value="1"/>
</dbReference>
<protein>
    <recommendedName>
        <fullName evidence="3">X8 domain-containing protein</fullName>
    </recommendedName>
</protein>
<keyword evidence="1" id="KW-0732">Signal</keyword>
<dbReference type="Pfam" id="PF07983">
    <property type="entry name" value="X8"/>
    <property type="match status" value="1"/>
</dbReference>
<feature type="compositionally biased region" description="Polar residues" evidence="2">
    <location>
        <begin position="331"/>
        <end position="345"/>
    </location>
</feature>
<feature type="compositionally biased region" description="Low complexity" evidence="2">
    <location>
        <begin position="786"/>
        <end position="807"/>
    </location>
</feature>
<organism evidence="4 5">
    <name type="scientific">Hibiscus sabdariffa</name>
    <name type="common">roselle</name>
    <dbReference type="NCBI Taxonomy" id="183260"/>
    <lineage>
        <taxon>Eukaryota</taxon>
        <taxon>Viridiplantae</taxon>
        <taxon>Streptophyta</taxon>
        <taxon>Embryophyta</taxon>
        <taxon>Tracheophyta</taxon>
        <taxon>Spermatophyta</taxon>
        <taxon>Magnoliopsida</taxon>
        <taxon>eudicotyledons</taxon>
        <taxon>Gunneridae</taxon>
        <taxon>Pentapetalae</taxon>
        <taxon>rosids</taxon>
        <taxon>malvids</taxon>
        <taxon>Malvales</taxon>
        <taxon>Malvaceae</taxon>
        <taxon>Malvoideae</taxon>
        <taxon>Hibiscus</taxon>
    </lineage>
</organism>
<dbReference type="PANTHER" id="PTHR46775">
    <property type="entry name" value="FLOCCULATION PROTEIN (DUF1296)"/>
    <property type="match status" value="1"/>
</dbReference>
<reference evidence="4 5" key="1">
    <citation type="journal article" date="2024" name="G3 (Bethesda)">
        <title>Genome assembly of Hibiscus sabdariffa L. provides insights into metabolisms of medicinal natural products.</title>
        <authorList>
            <person name="Kim T."/>
        </authorList>
    </citation>
    <scope>NUCLEOTIDE SEQUENCE [LARGE SCALE GENOMIC DNA]</scope>
    <source>
        <strain evidence="4">TK-2024</strain>
        <tissue evidence="4">Old leaves</tissue>
    </source>
</reference>
<dbReference type="InterPro" id="IPR009060">
    <property type="entry name" value="UBA-like_sf"/>
</dbReference>
<feature type="compositionally biased region" description="Polar residues" evidence="2">
    <location>
        <begin position="129"/>
        <end position="138"/>
    </location>
</feature>
<evidence type="ECO:0000256" key="2">
    <source>
        <dbReference type="SAM" id="MobiDB-lite"/>
    </source>
</evidence>
<dbReference type="Proteomes" id="UP001472677">
    <property type="component" value="Unassembled WGS sequence"/>
</dbReference>
<feature type="region of interest" description="Disordered" evidence="2">
    <location>
        <begin position="52"/>
        <end position="138"/>
    </location>
</feature>
<feature type="compositionally biased region" description="Basic and acidic residues" evidence="2">
    <location>
        <begin position="68"/>
        <end position="82"/>
    </location>
</feature>
<evidence type="ECO:0000256" key="1">
    <source>
        <dbReference type="ARBA" id="ARBA00022729"/>
    </source>
</evidence>
<comment type="caution">
    <text evidence="4">The sequence shown here is derived from an EMBL/GenBank/DDBJ whole genome shotgun (WGS) entry which is preliminary data.</text>
</comment>
<gene>
    <name evidence="4" type="ORF">V6N12_027489</name>
</gene>
<feature type="region of interest" description="Disordered" evidence="2">
    <location>
        <begin position="171"/>
        <end position="194"/>
    </location>
</feature>
<dbReference type="SUPFAM" id="SSF46934">
    <property type="entry name" value="UBA-like"/>
    <property type="match status" value="1"/>
</dbReference>
<feature type="compositionally biased region" description="Polar residues" evidence="2">
    <location>
        <begin position="355"/>
        <end position="381"/>
    </location>
</feature>
<proteinExistence type="predicted"/>
<sequence length="1046" mass="110499">MSGGGFRVSSIPNSVRKTIHNIKEITGNHSEDEIYAMLKECSMDPNETAQRLLLQDPFREVKRKRDRKKESLTNKESAESRWRPGSQGRGTRGGRGNFPPRYTAHEAGVSKSSGLGRDNGMNQVAEKGSGQSLSTLQDTKTKESTLIASSVPAMASGPTVVVAETFSASARKAGNQPQENSSIGNSEFRSSPSPVDAINKPTIAFGSGDMIGQAAAISRDCSMSTAPASSSAICFLSSEPVIVPSNVSQLLGTLDTIKHESNQASTEPNTVIPTENKLASFSSPEPAVVQSNVSRPLGSLDTIKHEIGNNRASTEPDTENKLATAATELSSSFLQGQMPSKSSTAVKKPLGESAHPSSTATHVSSAIRPSSSYSGRSQQIIGPQKVGSNKEWKPKPINSNVGLGSGTVGASDVPTVPLETNAQSLPVASVFDSEVATSKLQKKLEELHLPQRQHVIIPNHIHVPESERTKLSFGSFDASFGVALNSVGGQESDKSSTPLSDASQDVDESAEEQGPSNQNTAEEGDYTDHPQSPAHAPGNLSGDGDVSSSIPEYNENKQENALLSGSHQHSAVTSPNYSFGIVPPMLAPFGNAESQAREVTRLSSFVVPQPFDPAAYYAQFYRSSAETDGRVSPFASGVATKYNGNVAVLPPQTSQSAQEGGNSLVLTTTSSSPVVTQAAGMMQSSIAVTQQPVPVYRSAAGVHLPHYPPNYIQYAPFYSPFYVPSPAIHQFINNGVFPQQPQAGTVYPSAPAAPATGVKFTLPQFKPGSNTPNSAHIGMPSGYGPYGSSPAGYNPSSSATTGNSTTNEELGGAQFKENNVYVGGQQSEGSPVWIAPPGRDISSLPASSFYNLAPPGQNVTFAPTQVVPGSFAGIYHPQAATAAAVHPLLQQAQTMAGAVNMGGSAAGVYRPPQHAQMNWPNFSAVFFSHLSLKRKMSISLAIRIMLLVLLMSIIPPKSVGELEQWCIADEQTPDDELQAAMDWACGSGGADCSMIQANQGCYFPNTTANHASYAFNDYFQKFKHKGGSCNFRGAAMITELDPSKPD</sequence>
<dbReference type="SMART" id="SM00768">
    <property type="entry name" value="X8"/>
    <property type="match status" value="1"/>
</dbReference>
<dbReference type="Pfam" id="PF06972">
    <property type="entry name" value="GIP1_N"/>
    <property type="match status" value="1"/>
</dbReference>
<evidence type="ECO:0000313" key="4">
    <source>
        <dbReference type="EMBL" id="KAK8546718.1"/>
    </source>
</evidence>
<feature type="region of interest" description="Disordered" evidence="2">
    <location>
        <begin position="786"/>
        <end position="810"/>
    </location>
</feature>
<name>A0ABR2DUX8_9ROSI</name>
<accession>A0ABR2DUX8</accession>
<dbReference type="InterPro" id="IPR044277">
    <property type="entry name" value="GIP1"/>
</dbReference>
<dbReference type="EMBL" id="JBBPBM010000023">
    <property type="protein sequence ID" value="KAK8546718.1"/>
    <property type="molecule type" value="Genomic_DNA"/>
</dbReference>
<feature type="region of interest" description="Disordered" evidence="2">
    <location>
        <begin position="487"/>
        <end position="551"/>
    </location>
</feature>
<feature type="domain" description="X8" evidence="3">
    <location>
        <begin position="964"/>
        <end position="1045"/>
    </location>
</feature>
<keyword evidence="5" id="KW-1185">Reference proteome</keyword>
<dbReference type="PANTHER" id="PTHR46775:SF1">
    <property type="entry name" value="FLOCCULATION PROTEIN (DUF1296)"/>
    <property type="match status" value="1"/>
</dbReference>
<feature type="region of interest" description="Disordered" evidence="2">
    <location>
        <begin position="331"/>
        <end position="405"/>
    </location>
</feature>
<feature type="compositionally biased region" description="Polar residues" evidence="2">
    <location>
        <begin position="175"/>
        <end position="193"/>
    </location>
</feature>
<feature type="compositionally biased region" description="Gly residues" evidence="2">
    <location>
        <begin position="87"/>
        <end position="96"/>
    </location>
</feature>